<dbReference type="AlphaFoldDB" id="A0A1I2J2W3"/>
<dbReference type="Proteomes" id="UP000199513">
    <property type="component" value="Unassembled WGS sequence"/>
</dbReference>
<dbReference type="GO" id="GO:0016757">
    <property type="term" value="F:glycosyltransferase activity"/>
    <property type="evidence" value="ECO:0007669"/>
    <property type="project" value="UniProtKB-KW"/>
</dbReference>
<dbReference type="PANTHER" id="PTHR34106:SF5">
    <property type="entry name" value="GLYCOSIDASE"/>
    <property type="match status" value="1"/>
</dbReference>
<evidence type="ECO:0000256" key="1">
    <source>
        <dbReference type="ARBA" id="ARBA00022676"/>
    </source>
</evidence>
<dbReference type="PIRSF" id="PIRSF016202">
    <property type="entry name" value="PH1107"/>
    <property type="match status" value="1"/>
</dbReference>
<comment type="similarity">
    <text evidence="3">Belongs to the glycosyl hydrolase 130 family.</text>
</comment>
<dbReference type="Pfam" id="PF04041">
    <property type="entry name" value="Glyco_hydro_130"/>
    <property type="match status" value="1"/>
</dbReference>
<keyword evidence="1" id="KW-0328">Glycosyltransferase</keyword>
<evidence type="ECO:0000256" key="3">
    <source>
        <dbReference type="ARBA" id="ARBA00024356"/>
    </source>
</evidence>
<protein>
    <submittedName>
        <fullName evidence="4">Predicted glycosyl hydrolase, GH43/DUF377 family</fullName>
    </submittedName>
</protein>
<dbReference type="SUPFAM" id="SSF75005">
    <property type="entry name" value="Arabinanase/levansucrase/invertase"/>
    <property type="match status" value="1"/>
</dbReference>
<accession>A0A1I2J2W3</accession>
<keyword evidence="4" id="KW-0378">Hydrolase</keyword>
<name>A0A1I2J2W3_9BACT</name>
<dbReference type="OrthoDB" id="2534034at2"/>
<dbReference type="STRING" id="1003.SAMN04488541_104110"/>
<gene>
    <name evidence="4" type="ORF">SAMN04488541_104110</name>
</gene>
<dbReference type="PROSITE" id="PS51257">
    <property type="entry name" value="PROKAR_LIPOPROTEIN"/>
    <property type="match status" value="1"/>
</dbReference>
<dbReference type="CDD" id="cd18610">
    <property type="entry name" value="GH130_BT3780-like"/>
    <property type="match status" value="1"/>
</dbReference>
<dbReference type="InterPro" id="IPR007184">
    <property type="entry name" value="Mannoside_phosphorylase"/>
</dbReference>
<dbReference type="Gene3D" id="2.115.10.20">
    <property type="entry name" value="Glycosyl hydrolase domain, family 43"/>
    <property type="match status" value="1"/>
</dbReference>
<evidence type="ECO:0000313" key="4">
    <source>
        <dbReference type="EMBL" id="SFF48844.1"/>
    </source>
</evidence>
<organism evidence="4 5">
    <name type="scientific">Thermoflexibacter ruber</name>
    <dbReference type="NCBI Taxonomy" id="1003"/>
    <lineage>
        <taxon>Bacteria</taxon>
        <taxon>Pseudomonadati</taxon>
        <taxon>Bacteroidota</taxon>
        <taxon>Cytophagia</taxon>
        <taxon>Cytophagales</taxon>
        <taxon>Thermoflexibacteraceae</taxon>
        <taxon>Thermoflexibacter</taxon>
    </lineage>
</organism>
<evidence type="ECO:0000313" key="5">
    <source>
        <dbReference type="Proteomes" id="UP000199513"/>
    </source>
</evidence>
<dbReference type="GO" id="GO:0016787">
    <property type="term" value="F:hydrolase activity"/>
    <property type="evidence" value="ECO:0007669"/>
    <property type="project" value="UniProtKB-KW"/>
</dbReference>
<dbReference type="PANTHER" id="PTHR34106">
    <property type="entry name" value="GLYCOSIDASE"/>
    <property type="match status" value="1"/>
</dbReference>
<dbReference type="RefSeq" id="WP_091548925.1">
    <property type="nucleotide sequence ID" value="NZ_FONY01000041.1"/>
</dbReference>
<dbReference type="InterPro" id="IPR023296">
    <property type="entry name" value="Glyco_hydro_beta-prop_sf"/>
</dbReference>
<keyword evidence="5" id="KW-1185">Reference proteome</keyword>
<dbReference type="EMBL" id="FONY01000041">
    <property type="protein sequence ID" value="SFF48844.1"/>
    <property type="molecule type" value="Genomic_DNA"/>
</dbReference>
<keyword evidence="2" id="KW-0808">Transferase</keyword>
<evidence type="ECO:0000256" key="2">
    <source>
        <dbReference type="ARBA" id="ARBA00022679"/>
    </source>
</evidence>
<reference evidence="5" key="1">
    <citation type="submission" date="2016-10" db="EMBL/GenBank/DDBJ databases">
        <authorList>
            <person name="Varghese N."/>
            <person name="Submissions S."/>
        </authorList>
    </citation>
    <scope>NUCLEOTIDE SEQUENCE [LARGE SCALE GENOMIC DNA]</scope>
    <source>
        <strain>GEY</strain>
        <strain evidence="5">DSM 9560</strain>
    </source>
</reference>
<sequence length="377" mass="42475">MKQAILLISVLVSLFFFLSCENPKQVAESQQDSIIVIQETQEWAILPFTKVDSANPILLAEKNTSFFCPVSQKKVFWEANDVYNPSTVVRNGKIYMIYRAEDTVKTVNGTSRLGLAESEDGIHFKRLPQPVFFPDNDEMKKYEWMGGCEDPRIVEDSSGTYFMTYTAYDGKVARLCVASSKDLLQWKKHGLVFKNPKNRDRWSKSGAIVCTLTQDGKMIATKIKGKYVMYWGENGLIAFSNDLLTWEFLADERGEPKSVLPKREGQDIFDNALVEPGPPALLTEKGILLIYNGASKDKTTGGISNYCGGQALFDKNDPTKLISRLDTPFIQPEKDYELTGLVNKVTFVEGLSYFKNQWFLYYGTADSRIAVALASIK</sequence>
<proteinExistence type="inferred from homology"/>